<gene>
    <name evidence="2" type="ORF">C6P37_13225</name>
</gene>
<dbReference type="EMBL" id="QEWE01000024">
    <property type="protein sequence ID" value="REJ26667.1"/>
    <property type="molecule type" value="Genomic_DNA"/>
</dbReference>
<evidence type="ECO:0000256" key="1">
    <source>
        <dbReference type="SAM" id="Phobius"/>
    </source>
</evidence>
<proteinExistence type="predicted"/>
<accession>A0A3E0K1C2</accession>
<dbReference type="AlphaFoldDB" id="A0A3E0K1C2"/>
<keyword evidence="1" id="KW-0812">Transmembrane</keyword>
<keyword evidence="1" id="KW-1133">Transmembrane helix</keyword>
<name>A0A3E0K1C2_9BACI</name>
<evidence type="ECO:0000313" key="2">
    <source>
        <dbReference type="EMBL" id="REJ26667.1"/>
    </source>
</evidence>
<feature type="transmembrane region" description="Helical" evidence="1">
    <location>
        <begin position="20"/>
        <end position="39"/>
    </location>
</feature>
<evidence type="ECO:0000313" key="3">
    <source>
        <dbReference type="Proteomes" id="UP000257014"/>
    </source>
</evidence>
<sequence length="73" mass="8152">MHLDRKQGNFLAPLPKNPEAGFGVAFFYFGNGAGGRSFAKTKRSGRIMFFFWQGMGRAGPDKGTRHQFETLLP</sequence>
<comment type="caution">
    <text evidence="2">The sequence shown here is derived from an EMBL/GenBank/DDBJ whole genome shotgun (WGS) entry which is preliminary data.</text>
</comment>
<organism evidence="2 3">
    <name type="scientific">Caldibacillus debilis</name>
    <dbReference type="NCBI Taxonomy" id="301148"/>
    <lineage>
        <taxon>Bacteria</taxon>
        <taxon>Bacillati</taxon>
        <taxon>Bacillota</taxon>
        <taxon>Bacilli</taxon>
        <taxon>Bacillales</taxon>
        <taxon>Bacillaceae</taxon>
        <taxon>Caldibacillus</taxon>
    </lineage>
</organism>
<dbReference type="Proteomes" id="UP000257014">
    <property type="component" value="Unassembled WGS sequence"/>
</dbReference>
<protein>
    <submittedName>
        <fullName evidence="2">Uncharacterized protein</fullName>
    </submittedName>
</protein>
<reference evidence="2 3" key="1">
    <citation type="submission" date="2018-03" db="EMBL/GenBank/DDBJ databases">
        <authorList>
            <person name="Keele B.F."/>
        </authorList>
    </citation>
    <scope>NUCLEOTIDE SEQUENCE [LARGE SCALE GENOMIC DNA]</scope>
    <source>
        <strain evidence="2">ZCTH4_d</strain>
    </source>
</reference>
<keyword evidence="1" id="KW-0472">Membrane</keyword>